<dbReference type="InterPro" id="IPR036291">
    <property type="entry name" value="NAD(P)-bd_dom_sf"/>
</dbReference>
<gene>
    <name evidence="1" type="ORF">GCM10011360_26130</name>
</gene>
<dbReference type="Gene3D" id="3.40.50.720">
    <property type="entry name" value="NAD(P)-binding Rossmann-like Domain"/>
    <property type="match status" value="1"/>
</dbReference>
<proteinExistence type="predicted"/>
<evidence type="ECO:0000313" key="2">
    <source>
        <dbReference type="Proteomes" id="UP000612855"/>
    </source>
</evidence>
<name>A0A917A9Q0_9RHOB</name>
<accession>A0A917A9Q0</accession>
<dbReference type="EMBL" id="BMFJ01000001">
    <property type="protein sequence ID" value="GGE37102.1"/>
    <property type="molecule type" value="Genomic_DNA"/>
</dbReference>
<keyword evidence="2" id="KW-1185">Reference proteome</keyword>
<dbReference type="SUPFAM" id="SSF51735">
    <property type="entry name" value="NAD(P)-binding Rossmann-fold domains"/>
    <property type="match status" value="1"/>
</dbReference>
<sequence>MTRTMPETVLVLGPTGKFGRHAAAAFEARGWQVRRFRRGVDDLRAAATGAAVIVMGWHPPSYEDWAREMMPMHARVIEVAKATGASVIVPGNVYVYGPDAPFGWTAETLHLASNPLGRLRIGVEAEYRDAGVRTILLRCGDFIDDRASGNWFDRFITPRAAKGSIFYPGPVDVPHAWAFLPDVARAAVLLAERRDSLATFEDVPFAGYTLTGAELANGIGQALGHEVRPGRFAWLPLRLARPVMPVLRGVFEMRYLWSLPHRLDGGKLARLCPEFVPTPLDDALRAGLAHQSGGAVAA</sequence>
<organism evidence="1 2">
    <name type="scientific">Primorskyibacter flagellatus</name>
    <dbReference type="NCBI Taxonomy" id="1387277"/>
    <lineage>
        <taxon>Bacteria</taxon>
        <taxon>Pseudomonadati</taxon>
        <taxon>Pseudomonadota</taxon>
        <taxon>Alphaproteobacteria</taxon>
        <taxon>Rhodobacterales</taxon>
        <taxon>Roseobacteraceae</taxon>
        <taxon>Primorskyibacter</taxon>
    </lineage>
</organism>
<dbReference type="Proteomes" id="UP000612855">
    <property type="component" value="Unassembled WGS sequence"/>
</dbReference>
<dbReference type="AlphaFoldDB" id="A0A917A9Q0"/>
<dbReference type="RefSeq" id="WP_229737555.1">
    <property type="nucleotide sequence ID" value="NZ_BMFJ01000001.1"/>
</dbReference>
<reference evidence="2" key="1">
    <citation type="journal article" date="2019" name="Int. J. Syst. Evol. Microbiol.">
        <title>The Global Catalogue of Microorganisms (GCM) 10K type strain sequencing project: providing services to taxonomists for standard genome sequencing and annotation.</title>
        <authorList>
            <consortium name="The Broad Institute Genomics Platform"/>
            <consortium name="The Broad Institute Genome Sequencing Center for Infectious Disease"/>
            <person name="Wu L."/>
            <person name="Ma J."/>
        </authorList>
    </citation>
    <scope>NUCLEOTIDE SEQUENCE [LARGE SCALE GENOMIC DNA]</scope>
    <source>
        <strain evidence="2">CGMCC 1.12664</strain>
    </source>
</reference>
<protein>
    <submittedName>
        <fullName evidence="1">Membrane protein</fullName>
    </submittedName>
</protein>
<evidence type="ECO:0000313" key="1">
    <source>
        <dbReference type="EMBL" id="GGE37102.1"/>
    </source>
</evidence>
<comment type="caution">
    <text evidence="1">The sequence shown here is derived from an EMBL/GenBank/DDBJ whole genome shotgun (WGS) entry which is preliminary data.</text>
</comment>